<accession>A0A8S7IAY4</accession>
<name>A0A8S7IAY4_ECOLX</name>
<protein>
    <submittedName>
        <fullName evidence="1">Uncharacterized protein</fullName>
    </submittedName>
</protein>
<sequence length="345" mass="37543">MVEANLIISIHLSFLSHKQKMKDVTEGDITWKISAQIDNKQGKIRSKHILCCIVRKYTMKKLNATLLAMCLALSVADQCIAGTTTLSLSPQAMGYMWSIRMTYTPESAGTIWVGLAPQKALNDTFKILSASCSGSPTTPDMTRAEINQLNGHNGREAGALLVGWLELGDSVVGRPSYIDCNGVLEVQASAVADPDYSLYLYTSGSPSYQGITSNRISISGKNKEWSGPLLSGNRYPIATPPDLNSQGTLSIQYADNISLKQPNEHKEVMRMECSMKNCNSVRTISVTPTCHGEACDYLSMQDNYGGKLLWGETNTMPPNAIVSVTSTYLKTGTRAGNLNIEISPK</sequence>
<dbReference type="Proteomes" id="UP000531916">
    <property type="component" value="Unassembled WGS sequence"/>
</dbReference>
<proteinExistence type="predicted"/>
<dbReference type="RefSeq" id="WP_137499813.1">
    <property type="nucleotide sequence ID" value="NZ_BFWG01000035.1"/>
</dbReference>
<comment type="caution">
    <text evidence="1">The sequence shown here is derived from an EMBL/GenBank/DDBJ whole genome shotgun (WGS) entry which is preliminary data.</text>
</comment>
<reference evidence="1 2" key="1">
    <citation type="submission" date="2019-04" db="EMBL/GenBank/DDBJ databases">
        <authorList>
            <consortium name="NARMS: The National Antimicrobial Resistance Monitoring System"/>
        </authorList>
    </citation>
    <scope>NUCLEOTIDE SEQUENCE [LARGE SCALE GENOMIC DNA]</scope>
    <source>
        <strain evidence="1 2">FSIS11919500</strain>
    </source>
</reference>
<evidence type="ECO:0000313" key="2">
    <source>
        <dbReference type="Proteomes" id="UP000531916"/>
    </source>
</evidence>
<gene>
    <name evidence="1" type="ORF">E5H86_27865</name>
</gene>
<dbReference type="EMBL" id="AASEPP010000104">
    <property type="protein sequence ID" value="EFC2249493.1"/>
    <property type="molecule type" value="Genomic_DNA"/>
</dbReference>
<evidence type="ECO:0000313" key="1">
    <source>
        <dbReference type="EMBL" id="EFC2249493.1"/>
    </source>
</evidence>
<dbReference type="AlphaFoldDB" id="A0A8S7IAY4"/>
<organism evidence="1 2">
    <name type="scientific">Escherichia coli</name>
    <dbReference type="NCBI Taxonomy" id="562"/>
    <lineage>
        <taxon>Bacteria</taxon>
        <taxon>Pseudomonadati</taxon>
        <taxon>Pseudomonadota</taxon>
        <taxon>Gammaproteobacteria</taxon>
        <taxon>Enterobacterales</taxon>
        <taxon>Enterobacteriaceae</taxon>
        <taxon>Escherichia</taxon>
    </lineage>
</organism>